<dbReference type="EMBL" id="KZ993111">
    <property type="protein sequence ID" value="RKP05502.1"/>
    <property type="molecule type" value="Genomic_DNA"/>
</dbReference>
<keyword evidence="4" id="KW-1185">Reference proteome</keyword>
<reference evidence="4" key="1">
    <citation type="journal article" date="2018" name="Nat. Microbiol.">
        <title>Leveraging single-cell genomics to expand the fungal tree of life.</title>
        <authorList>
            <person name="Ahrendt S.R."/>
            <person name="Quandt C.A."/>
            <person name="Ciobanu D."/>
            <person name="Clum A."/>
            <person name="Salamov A."/>
            <person name="Andreopoulos B."/>
            <person name="Cheng J.F."/>
            <person name="Woyke T."/>
            <person name="Pelin A."/>
            <person name="Henrissat B."/>
            <person name="Reynolds N.K."/>
            <person name="Benny G.L."/>
            <person name="Smith M.E."/>
            <person name="James T.Y."/>
            <person name="Grigoriev I.V."/>
        </authorList>
    </citation>
    <scope>NUCLEOTIDE SEQUENCE [LARGE SCALE GENOMIC DNA]</scope>
    <source>
        <strain evidence="4">RSA 1356</strain>
    </source>
</reference>
<feature type="compositionally biased region" description="Basic and acidic residues" evidence="1">
    <location>
        <begin position="94"/>
        <end position="105"/>
    </location>
</feature>
<dbReference type="Pfam" id="PF12998">
    <property type="entry name" value="ING"/>
    <property type="match status" value="2"/>
</dbReference>
<feature type="compositionally biased region" description="Basic and acidic residues" evidence="1">
    <location>
        <begin position="177"/>
        <end position="186"/>
    </location>
</feature>
<protein>
    <recommendedName>
        <fullName evidence="2">Inhibitor of growth protein N-terminal histone-binding domain-containing protein</fullName>
    </recommendedName>
</protein>
<proteinExistence type="predicted"/>
<dbReference type="AlphaFoldDB" id="A0A4P9XIH9"/>
<organism evidence="3 4">
    <name type="scientific">Thamnocephalis sphaerospora</name>
    <dbReference type="NCBI Taxonomy" id="78915"/>
    <lineage>
        <taxon>Eukaryota</taxon>
        <taxon>Fungi</taxon>
        <taxon>Fungi incertae sedis</taxon>
        <taxon>Zoopagomycota</taxon>
        <taxon>Zoopagomycotina</taxon>
        <taxon>Zoopagomycetes</taxon>
        <taxon>Zoopagales</taxon>
        <taxon>Sigmoideomycetaceae</taxon>
        <taxon>Thamnocephalis</taxon>
    </lineage>
</organism>
<dbReference type="InterPro" id="IPR024610">
    <property type="entry name" value="ING_N_histone-binding"/>
</dbReference>
<evidence type="ECO:0000259" key="2">
    <source>
        <dbReference type="SMART" id="SM01408"/>
    </source>
</evidence>
<dbReference type="Proteomes" id="UP000271241">
    <property type="component" value="Unassembled WGS sequence"/>
</dbReference>
<accession>A0A4P9XIH9</accession>
<feature type="compositionally biased region" description="Basic and acidic residues" evidence="1">
    <location>
        <begin position="117"/>
        <end position="142"/>
    </location>
</feature>
<gene>
    <name evidence="3" type="ORF">THASP1DRAFT_32660</name>
</gene>
<dbReference type="Gene3D" id="6.10.140.1740">
    <property type="match status" value="1"/>
</dbReference>
<evidence type="ECO:0000313" key="3">
    <source>
        <dbReference type="EMBL" id="RKP05502.1"/>
    </source>
</evidence>
<dbReference type="SMART" id="SM01408">
    <property type="entry name" value="ING"/>
    <property type="match status" value="1"/>
</dbReference>
<dbReference type="OrthoDB" id="5411773at2759"/>
<feature type="compositionally biased region" description="Low complexity" evidence="1">
    <location>
        <begin position="201"/>
        <end position="217"/>
    </location>
</feature>
<evidence type="ECO:0000313" key="4">
    <source>
        <dbReference type="Proteomes" id="UP000271241"/>
    </source>
</evidence>
<feature type="domain" description="Inhibitor of growth protein N-terminal histone-binding" evidence="2">
    <location>
        <begin position="21"/>
        <end position="271"/>
    </location>
</feature>
<name>A0A4P9XIH9_9FUNG</name>
<evidence type="ECO:0000256" key="1">
    <source>
        <dbReference type="SAM" id="MobiDB-lite"/>
    </source>
</evidence>
<feature type="region of interest" description="Disordered" evidence="1">
    <location>
        <begin position="87"/>
        <end position="226"/>
    </location>
</feature>
<sequence length="277" mass="30055">MRPDNVLEQQSLAILEDVGLYLQDFVAGLDNLPSEVIHLLAELRKKEEQFQGKWRGGGSSHVRRRIKKRDQDLSRHYKVYGYALDEPSKAGLDGARRKDAEKTGDGDGGNDESVPMEVDRKDSVSTNADVDKSAAAMEKDGAENSAAKVPDTSEEAGADAQKAVKPDGVDAAIADGELEKSGDAAAEKAAGSATLEKPAAKESNTASAESNAATSKATKLDAEQIRRLERRKQQERDMIEHIREDFRRAEELSAEKMEITARAIELASARICCAQSS</sequence>